<dbReference type="PANTHER" id="PTHR11206">
    <property type="entry name" value="MULTIDRUG RESISTANCE PROTEIN"/>
    <property type="match status" value="1"/>
</dbReference>
<evidence type="ECO:0000256" key="1">
    <source>
        <dbReference type="ARBA" id="ARBA00010199"/>
    </source>
</evidence>
<dbReference type="AlphaFoldDB" id="A0A9W7GFT3"/>
<name>A0A9W7GFT3_9STRA</name>
<dbReference type="GO" id="GO:0016020">
    <property type="term" value="C:membrane"/>
    <property type="evidence" value="ECO:0007669"/>
    <property type="project" value="InterPro"/>
</dbReference>
<feature type="transmembrane region" description="Helical" evidence="3">
    <location>
        <begin position="357"/>
        <end position="378"/>
    </location>
</feature>
<keyword evidence="5" id="KW-1185">Reference proteome</keyword>
<dbReference type="GO" id="GO:0042910">
    <property type="term" value="F:xenobiotic transmembrane transporter activity"/>
    <property type="evidence" value="ECO:0007669"/>
    <property type="project" value="InterPro"/>
</dbReference>
<comment type="caution">
    <text evidence="4">The sequence shown here is derived from an EMBL/GenBank/DDBJ whole genome shotgun (WGS) entry which is preliminary data.</text>
</comment>
<feature type="transmembrane region" description="Helical" evidence="3">
    <location>
        <begin position="134"/>
        <end position="153"/>
    </location>
</feature>
<feature type="transmembrane region" description="Helical" evidence="3">
    <location>
        <begin position="58"/>
        <end position="81"/>
    </location>
</feature>
<dbReference type="InterPro" id="IPR002528">
    <property type="entry name" value="MATE_fam"/>
</dbReference>
<feature type="transmembrane region" description="Helical" evidence="3">
    <location>
        <begin position="173"/>
        <end position="189"/>
    </location>
</feature>
<evidence type="ECO:0000256" key="3">
    <source>
        <dbReference type="SAM" id="Phobius"/>
    </source>
</evidence>
<keyword evidence="3" id="KW-0472">Membrane</keyword>
<evidence type="ECO:0000256" key="2">
    <source>
        <dbReference type="SAM" id="MobiDB-lite"/>
    </source>
</evidence>
<evidence type="ECO:0000313" key="5">
    <source>
        <dbReference type="Proteomes" id="UP001165065"/>
    </source>
</evidence>
<evidence type="ECO:0008006" key="6">
    <source>
        <dbReference type="Google" id="ProtNLM"/>
    </source>
</evidence>
<comment type="similarity">
    <text evidence="1">Belongs to the multi antimicrobial extrusion (MATE) (TC 2.A.66.1) family.</text>
</comment>
<keyword evidence="3" id="KW-1133">Transmembrane helix</keyword>
<proteinExistence type="inferred from homology"/>
<gene>
    <name evidence="4" type="ORF">TrCOL_g6055</name>
</gene>
<dbReference type="OrthoDB" id="2126698at2759"/>
<feature type="region of interest" description="Disordered" evidence="2">
    <location>
        <begin position="424"/>
        <end position="458"/>
    </location>
</feature>
<accession>A0A9W7GFT3</accession>
<dbReference type="GO" id="GO:0015297">
    <property type="term" value="F:antiporter activity"/>
    <property type="evidence" value="ECO:0007669"/>
    <property type="project" value="InterPro"/>
</dbReference>
<organism evidence="4 5">
    <name type="scientific">Triparma columacea</name>
    <dbReference type="NCBI Taxonomy" id="722753"/>
    <lineage>
        <taxon>Eukaryota</taxon>
        <taxon>Sar</taxon>
        <taxon>Stramenopiles</taxon>
        <taxon>Ochrophyta</taxon>
        <taxon>Bolidophyceae</taxon>
        <taxon>Parmales</taxon>
        <taxon>Triparmaceae</taxon>
        <taxon>Triparma</taxon>
    </lineage>
</organism>
<dbReference type="Proteomes" id="UP001165065">
    <property type="component" value="Unassembled WGS sequence"/>
</dbReference>
<keyword evidence="3" id="KW-0812">Transmembrane</keyword>
<dbReference type="NCBIfam" id="TIGR00797">
    <property type="entry name" value="matE"/>
    <property type="match status" value="1"/>
</dbReference>
<dbReference type="Pfam" id="PF01554">
    <property type="entry name" value="MatE"/>
    <property type="match status" value="2"/>
</dbReference>
<protein>
    <recommendedName>
        <fullName evidence="6">MATE efflux family protein</fullName>
    </recommendedName>
</protein>
<evidence type="ECO:0000313" key="4">
    <source>
        <dbReference type="EMBL" id="GMI43331.1"/>
    </source>
</evidence>
<feature type="compositionally biased region" description="Acidic residues" evidence="2">
    <location>
        <begin position="441"/>
        <end position="458"/>
    </location>
</feature>
<reference evidence="5" key="1">
    <citation type="journal article" date="2023" name="Commun. Biol.">
        <title>Genome analysis of Parmales, the sister group of diatoms, reveals the evolutionary specialization of diatoms from phago-mixotrophs to photoautotrophs.</title>
        <authorList>
            <person name="Ban H."/>
            <person name="Sato S."/>
            <person name="Yoshikawa S."/>
            <person name="Yamada K."/>
            <person name="Nakamura Y."/>
            <person name="Ichinomiya M."/>
            <person name="Sato N."/>
            <person name="Blanc-Mathieu R."/>
            <person name="Endo H."/>
            <person name="Kuwata A."/>
            <person name="Ogata H."/>
        </authorList>
    </citation>
    <scope>NUCLEOTIDE SEQUENCE [LARGE SCALE GENOMIC DNA]</scope>
</reference>
<feature type="compositionally biased region" description="Basic and acidic residues" evidence="2">
    <location>
        <begin position="424"/>
        <end position="440"/>
    </location>
</feature>
<feature type="transmembrane region" description="Helical" evidence="3">
    <location>
        <begin position="328"/>
        <end position="350"/>
    </location>
</feature>
<feature type="transmembrane region" description="Helical" evidence="3">
    <location>
        <begin position="390"/>
        <end position="409"/>
    </location>
</feature>
<feature type="transmembrane region" description="Helical" evidence="3">
    <location>
        <begin position="287"/>
        <end position="308"/>
    </location>
</feature>
<sequence>MTSIAILGHLGTAQLAGSAFAGVVTAISSVVLWQGFGDALIGLSSQAVGAGNPKLSSVWLQTSLLCVTICAIPVGAVWLFTEDILRLVSDDEDVLHWAGLYARYSTIWLLPDACVGAFSQWLNGLQLVKPTLGINFVLVWYNLGANWLLVHGWGDWEGLGFIGSPIAVATTKILRGILLVLYICVVKRLHEPYWTPFSWAAYTSKRIRTFMAQALPAACVGLVEQAQFVFITVMVESIGKDQLAAHSGMLNIFQLVTCGMYGLSDAGASTVGMLLGKGSATEAKRAAKILLALMMIMSSVVAGGFIGTHNFIGKIFSKDPGVLDYTKSLALILSAAYVLLSLTFSCFGTLQGQGRPHVAAICMFVGLWGLSVPLAWVFGIKMGKGLVGVWWGLVVGYSFMTICMVGFVIKSDWVELSKKARERAEKEKGGEEGEEIRGVGDDEEVVGDDEEVVGDGLR</sequence>
<dbReference type="EMBL" id="BRYA01000191">
    <property type="protein sequence ID" value="GMI43331.1"/>
    <property type="molecule type" value="Genomic_DNA"/>
</dbReference>